<evidence type="ECO:0000259" key="5">
    <source>
        <dbReference type="PROSITE" id="PS51999"/>
    </source>
</evidence>
<proteinExistence type="predicted"/>
<dbReference type="Pfam" id="PF06839">
    <property type="entry name" value="Zn_ribbon_GRF"/>
    <property type="match status" value="1"/>
</dbReference>
<feature type="domain" description="GRF-type" evidence="5">
    <location>
        <begin position="20"/>
        <end position="60"/>
    </location>
</feature>
<keyword evidence="2 4" id="KW-0863">Zinc-finger</keyword>
<evidence type="ECO:0000256" key="4">
    <source>
        <dbReference type="PROSITE-ProRule" id="PRU01343"/>
    </source>
</evidence>
<dbReference type="Proteomes" id="UP000028524">
    <property type="component" value="Unassembled WGS sequence"/>
</dbReference>
<dbReference type="HOGENOM" id="CLU_099152_0_0_1"/>
<evidence type="ECO:0000313" key="6">
    <source>
        <dbReference type="EMBL" id="KFA61809.1"/>
    </source>
</evidence>
<gene>
    <name evidence="6" type="ORF">S40285_10865</name>
</gene>
<reference evidence="6 7" key="1">
    <citation type="journal article" date="2014" name="BMC Genomics">
        <title>Comparative genome sequencing reveals chemotype-specific gene clusters in the toxigenic black mold Stachybotrys.</title>
        <authorList>
            <person name="Semeiks J."/>
            <person name="Borek D."/>
            <person name="Otwinowski Z."/>
            <person name="Grishin N.V."/>
        </authorList>
    </citation>
    <scope>NUCLEOTIDE SEQUENCE [LARGE SCALE GENOMIC DNA]</scope>
    <source>
        <strain evidence="6 7">IBT 40285</strain>
    </source>
</reference>
<dbReference type="STRING" id="1283841.A0A084QCX4"/>
<keyword evidence="3" id="KW-0862">Zinc</keyword>
<evidence type="ECO:0000313" key="7">
    <source>
        <dbReference type="Proteomes" id="UP000028524"/>
    </source>
</evidence>
<evidence type="ECO:0000256" key="1">
    <source>
        <dbReference type="ARBA" id="ARBA00022723"/>
    </source>
</evidence>
<organism evidence="6 7">
    <name type="scientific">Stachybotrys chlorohalonatus (strain IBT 40285)</name>
    <dbReference type="NCBI Taxonomy" id="1283841"/>
    <lineage>
        <taxon>Eukaryota</taxon>
        <taxon>Fungi</taxon>
        <taxon>Dikarya</taxon>
        <taxon>Ascomycota</taxon>
        <taxon>Pezizomycotina</taxon>
        <taxon>Sordariomycetes</taxon>
        <taxon>Hypocreomycetidae</taxon>
        <taxon>Hypocreales</taxon>
        <taxon>Stachybotryaceae</taxon>
        <taxon>Stachybotrys</taxon>
    </lineage>
</organism>
<dbReference type="GO" id="GO:0008270">
    <property type="term" value="F:zinc ion binding"/>
    <property type="evidence" value="ECO:0007669"/>
    <property type="project" value="UniProtKB-KW"/>
</dbReference>
<accession>A0A084QCX4</accession>
<evidence type="ECO:0000256" key="2">
    <source>
        <dbReference type="ARBA" id="ARBA00022771"/>
    </source>
</evidence>
<sequence length="245" mass="27134">MATTNSTFRNGSFNDGSWRCACGRSPAWRTVAKEGPSQGQRFLRCTSRPQCSFFLWEVDEQVAEAAMLQVSSPLAPIIASRPVTPSTPPAHSPSSCITAYATGTVSARPLVYFSGSTSTTQPEHRFSSPFSTKTPEQTTTRTVTETSLQSLRHLGLNTPESTPVKEDKKLVKFDEDESEEDETSILFQITDRLSADGVRLKPSTEAYLGHLFREKTAIYEAKLLAREVTIEKLMKKMDRMSLKGV</sequence>
<dbReference type="InParanoid" id="A0A084QCX4"/>
<dbReference type="PROSITE" id="PS51999">
    <property type="entry name" value="ZF_GRF"/>
    <property type="match status" value="1"/>
</dbReference>
<keyword evidence="1" id="KW-0479">Metal-binding</keyword>
<dbReference type="AlphaFoldDB" id="A0A084QCX4"/>
<protein>
    <recommendedName>
        <fullName evidence="5">GRF-type domain-containing protein</fullName>
    </recommendedName>
</protein>
<name>A0A084QCX4_STAC4</name>
<dbReference type="OrthoDB" id="10406265at2759"/>
<evidence type="ECO:0000256" key="3">
    <source>
        <dbReference type="ARBA" id="ARBA00022833"/>
    </source>
</evidence>
<keyword evidence="7" id="KW-1185">Reference proteome</keyword>
<dbReference type="EMBL" id="KL660834">
    <property type="protein sequence ID" value="KFA61809.1"/>
    <property type="molecule type" value="Genomic_DNA"/>
</dbReference>
<dbReference type="InterPro" id="IPR010666">
    <property type="entry name" value="Znf_GRF"/>
</dbReference>